<dbReference type="RefSeq" id="WP_015908378.1">
    <property type="nucleotide sequence ID" value="NC_012034.1"/>
</dbReference>
<dbReference type="KEGG" id="ate:Athe_2016"/>
<dbReference type="GeneID" id="31773366"/>
<accession>B9MLA4</accession>
<sequence>MKNALTNIAIKTYQIKAVIELLSLPYFKFKVKDKTAYLITLLRKTKKLVFTKIVNKLKNLNPLSMPAAKKTEKVAHEERDSKVYLEMRRFSKESLRKAKGLESIGEVLSSLRVKSCVQS</sequence>
<dbReference type="AlphaFoldDB" id="B9MLA4"/>
<gene>
    <name evidence="1" type="ordered locus">Athe_2016</name>
</gene>
<dbReference type="Proteomes" id="UP000007723">
    <property type="component" value="Chromosome"/>
</dbReference>
<name>B9MLA4_CALBD</name>
<dbReference type="EMBL" id="CP001393">
    <property type="protein sequence ID" value="ACM61094.1"/>
    <property type="molecule type" value="Genomic_DNA"/>
</dbReference>
<organism evidence="1 2">
    <name type="scientific">Caldicellulosiruptor bescii (strain ATCC BAA-1888 / DSM 6725 / KCTC 15123 / Z-1320)</name>
    <name type="common">Anaerocellum thermophilum</name>
    <dbReference type="NCBI Taxonomy" id="521460"/>
    <lineage>
        <taxon>Bacteria</taxon>
        <taxon>Bacillati</taxon>
        <taxon>Bacillota</taxon>
        <taxon>Bacillota incertae sedis</taxon>
        <taxon>Caldicellulosiruptorales</taxon>
        <taxon>Caldicellulosiruptoraceae</taxon>
        <taxon>Caldicellulosiruptor</taxon>
    </lineage>
</organism>
<dbReference type="HOGENOM" id="CLU_2057031_0_0_9"/>
<protein>
    <submittedName>
        <fullName evidence="1">Uncharacterized protein</fullName>
    </submittedName>
</protein>
<reference evidence="2" key="1">
    <citation type="submission" date="2009-01" db="EMBL/GenBank/DDBJ databases">
        <title>Complete sequence of chromosome of Anaerocellum thermophilum DSM 6725.</title>
        <authorList>
            <person name="Lucas S."/>
            <person name="Copeland A."/>
            <person name="Lapidus A."/>
            <person name="Glavina del Rio T."/>
            <person name="Tice H."/>
            <person name="Bruce D."/>
            <person name="Goodwin L."/>
            <person name="Pitluck S."/>
            <person name="Sims D."/>
            <person name="Meincke L."/>
            <person name="Brettin T."/>
            <person name="Detter J.C."/>
            <person name="Han C."/>
            <person name="Larimer F."/>
            <person name="Land M."/>
            <person name="Hauser L."/>
            <person name="Kyrpides N."/>
            <person name="Ovchinnikova G."/>
            <person name="Kataeva I."/>
            <person name="Adams M.W.W."/>
        </authorList>
    </citation>
    <scope>NUCLEOTIDE SEQUENCE [LARGE SCALE GENOMIC DNA]</scope>
    <source>
        <strain evidence="2">ATCC BAA-1888 / DSM 6725 / Z-1320</strain>
    </source>
</reference>
<evidence type="ECO:0000313" key="1">
    <source>
        <dbReference type="EMBL" id="ACM61094.1"/>
    </source>
</evidence>
<evidence type="ECO:0000313" key="2">
    <source>
        <dbReference type="Proteomes" id="UP000007723"/>
    </source>
</evidence>
<proteinExistence type="predicted"/>